<feature type="compositionally biased region" description="Basic and acidic residues" evidence="1">
    <location>
        <begin position="91"/>
        <end position="101"/>
    </location>
</feature>
<dbReference type="STRING" id="1122192.SAMN02745673_00850"/>
<evidence type="ECO:0000256" key="1">
    <source>
        <dbReference type="SAM" id="MobiDB-lite"/>
    </source>
</evidence>
<sequence>MTVDADVTVPGIGALGPGNGSARAEAGPGLKGRGGHTRDQGPPATHLGGLGLLDEAAARAGTGRSTARGHVQREARAGHRREHATVLTGRSGERHATGHDR</sequence>
<keyword evidence="3" id="KW-1185">Reference proteome</keyword>
<evidence type="ECO:0000313" key="3">
    <source>
        <dbReference type="Proteomes" id="UP000190637"/>
    </source>
</evidence>
<feature type="compositionally biased region" description="Low complexity" evidence="1">
    <location>
        <begin position="52"/>
        <end position="69"/>
    </location>
</feature>
<dbReference type="Proteomes" id="UP000190637">
    <property type="component" value="Unassembled WGS sequence"/>
</dbReference>
<name>A0A1T4LWS5_9ACTN</name>
<dbReference type="AlphaFoldDB" id="A0A1T4LWS5"/>
<dbReference type="EMBL" id="FUWS01000002">
    <property type="protein sequence ID" value="SJZ59107.1"/>
    <property type="molecule type" value="Genomic_DNA"/>
</dbReference>
<gene>
    <name evidence="2" type="ORF">SAMN02745673_00850</name>
</gene>
<organism evidence="2 3">
    <name type="scientific">Marinactinospora thermotolerans DSM 45154</name>
    <dbReference type="NCBI Taxonomy" id="1122192"/>
    <lineage>
        <taxon>Bacteria</taxon>
        <taxon>Bacillati</taxon>
        <taxon>Actinomycetota</taxon>
        <taxon>Actinomycetes</taxon>
        <taxon>Streptosporangiales</taxon>
        <taxon>Nocardiopsidaceae</taxon>
        <taxon>Marinactinospora</taxon>
    </lineage>
</organism>
<proteinExistence type="predicted"/>
<feature type="region of interest" description="Disordered" evidence="1">
    <location>
        <begin position="1"/>
        <end position="101"/>
    </location>
</feature>
<protein>
    <submittedName>
        <fullName evidence="2">Uncharacterized protein</fullName>
    </submittedName>
</protein>
<reference evidence="2 3" key="1">
    <citation type="submission" date="2017-02" db="EMBL/GenBank/DDBJ databases">
        <authorList>
            <person name="Peterson S.W."/>
        </authorList>
    </citation>
    <scope>NUCLEOTIDE SEQUENCE [LARGE SCALE GENOMIC DNA]</scope>
    <source>
        <strain evidence="2 3">DSM 45154</strain>
    </source>
</reference>
<accession>A0A1T4LWS5</accession>
<evidence type="ECO:0000313" key="2">
    <source>
        <dbReference type="EMBL" id="SJZ59107.1"/>
    </source>
</evidence>